<dbReference type="Pfam" id="PF03631">
    <property type="entry name" value="Virul_fac_BrkB"/>
    <property type="match status" value="1"/>
</dbReference>
<feature type="transmembrane region" description="Helical" evidence="6">
    <location>
        <begin position="240"/>
        <end position="261"/>
    </location>
</feature>
<dbReference type="PIRSF" id="PIRSF035875">
    <property type="entry name" value="RNase_BN"/>
    <property type="match status" value="1"/>
</dbReference>
<dbReference type="InterPro" id="IPR017039">
    <property type="entry name" value="Virul_fac_BrkB"/>
</dbReference>
<evidence type="ECO:0000256" key="5">
    <source>
        <dbReference type="ARBA" id="ARBA00023136"/>
    </source>
</evidence>
<feature type="transmembrane region" description="Helical" evidence="6">
    <location>
        <begin position="31"/>
        <end position="50"/>
    </location>
</feature>
<protein>
    <submittedName>
        <fullName evidence="7">YihY/virulence factor BrkB family protein</fullName>
    </submittedName>
</protein>
<dbReference type="NCBIfam" id="TIGR00765">
    <property type="entry name" value="yihY_not_rbn"/>
    <property type="match status" value="1"/>
</dbReference>
<feature type="transmembrane region" description="Helical" evidence="6">
    <location>
        <begin position="139"/>
        <end position="166"/>
    </location>
</feature>
<comment type="subcellular location">
    <subcellularLocation>
        <location evidence="1">Cell membrane</location>
        <topology evidence="1">Multi-pass membrane protein</topology>
    </subcellularLocation>
</comment>
<dbReference type="PANTHER" id="PTHR30213:SF1">
    <property type="entry name" value="INNER MEMBRANE PROTEIN YHJD"/>
    <property type="match status" value="1"/>
</dbReference>
<feature type="transmembrane region" description="Helical" evidence="6">
    <location>
        <begin position="178"/>
        <end position="196"/>
    </location>
</feature>
<feature type="transmembrane region" description="Helical" evidence="6">
    <location>
        <begin position="93"/>
        <end position="118"/>
    </location>
</feature>
<evidence type="ECO:0000313" key="8">
    <source>
        <dbReference type="Proteomes" id="UP001381174"/>
    </source>
</evidence>
<evidence type="ECO:0000256" key="6">
    <source>
        <dbReference type="SAM" id="Phobius"/>
    </source>
</evidence>
<evidence type="ECO:0000256" key="4">
    <source>
        <dbReference type="ARBA" id="ARBA00022989"/>
    </source>
</evidence>
<dbReference type="PANTHER" id="PTHR30213">
    <property type="entry name" value="INNER MEMBRANE PROTEIN YHJD"/>
    <property type="match status" value="1"/>
</dbReference>
<organism evidence="7 8">
    <name type="scientific">Fulvimonas yonginensis</name>
    <dbReference type="NCBI Taxonomy" id="1495200"/>
    <lineage>
        <taxon>Bacteria</taxon>
        <taxon>Pseudomonadati</taxon>
        <taxon>Pseudomonadota</taxon>
        <taxon>Gammaproteobacteria</taxon>
        <taxon>Lysobacterales</taxon>
        <taxon>Rhodanobacteraceae</taxon>
        <taxon>Fulvimonas</taxon>
    </lineage>
</organism>
<comment type="caution">
    <text evidence="7">The sequence shown here is derived from an EMBL/GenBank/DDBJ whole genome shotgun (WGS) entry which is preliminary data.</text>
</comment>
<dbReference type="Proteomes" id="UP001381174">
    <property type="component" value="Unassembled WGS sequence"/>
</dbReference>
<keyword evidence="8" id="KW-1185">Reference proteome</keyword>
<evidence type="ECO:0000256" key="2">
    <source>
        <dbReference type="ARBA" id="ARBA00022475"/>
    </source>
</evidence>
<keyword evidence="3 6" id="KW-0812">Transmembrane</keyword>
<evidence type="ECO:0000313" key="7">
    <source>
        <dbReference type="EMBL" id="MEI7035540.1"/>
    </source>
</evidence>
<sequence length="294" mass="31669">MRSLWQFTKKVVKCTVRGAAEDDLMTHAAAVAFYSALSFAPMLVLLLWLVTSLQPDWQDQLVASINRLVGTRASDAVKLVISNAEQRPQLGHWAGIAGLLVTLIGASTVFAQLQLAINRVWNLRAAPRNAVFSWLLTRVHALGLLLTLAFLLIVSLVASTAIAVFVRNDTVVWDLLEAAVALVLFGLVFASIYKVLPDARIDWPDAVLGGVFTAVLFAIGKFGISFYLSHSDVGGAYGPAGSVVVLLVWVYYSVVILLLGAELTQNVAAVRGVPIRPDAHAELESPCERRGPAA</sequence>
<dbReference type="RefSeq" id="WP_336806148.1">
    <property type="nucleotide sequence ID" value="NZ_JBBBNY010000001.1"/>
</dbReference>
<keyword evidence="2" id="KW-1003">Cell membrane</keyword>
<reference evidence="7 8" key="1">
    <citation type="journal article" date="2014" name="Int. J. Syst. Evol. Microbiol.">
        <title>Fulvimonas yonginensis sp. nov., isolated from greenhouse soil, and emended description of the genus Fulvimonas.</title>
        <authorList>
            <person name="Ahn J.H."/>
            <person name="Kim S.J."/>
            <person name="Weon H.Y."/>
            <person name="Hong S.B."/>
            <person name="Seok S.J."/>
            <person name="Kwon S.W."/>
        </authorList>
    </citation>
    <scope>NUCLEOTIDE SEQUENCE [LARGE SCALE GENOMIC DNA]</scope>
    <source>
        <strain evidence="7 8">KACC 16952</strain>
    </source>
</reference>
<gene>
    <name evidence="7" type="ORF">WAT24_02075</name>
</gene>
<dbReference type="EMBL" id="JBBBNY010000001">
    <property type="protein sequence ID" value="MEI7035540.1"/>
    <property type="molecule type" value="Genomic_DNA"/>
</dbReference>
<proteinExistence type="predicted"/>
<evidence type="ECO:0000256" key="3">
    <source>
        <dbReference type="ARBA" id="ARBA00022692"/>
    </source>
</evidence>
<evidence type="ECO:0000256" key="1">
    <source>
        <dbReference type="ARBA" id="ARBA00004651"/>
    </source>
</evidence>
<keyword evidence="4 6" id="KW-1133">Transmembrane helix</keyword>
<accession>A0ABU8J8D0</accession>
<feature type="transmembrane region" description="Helical" evidence="6">
    <location>
        <begin position="208"/>
        <end position="228"/>
    </location>
</feature>
<name>A0ABU8J8D0_9GAMM</name>
<keyword evidence="5 6" id="KW-0472">Membrane</keyword>